<dbReference type="InterPro" id="IPR029787">
    <property type="entry name" value="Nucleotide_cyclase"/>
</dbReference>
<comment type="cofactor">
    <cofactor evidence="1">
        <name>Mg(2+)</name>
        <dbReference type="ChEBI" id="CHEBI:18420"/>
    </cofactor>
</comment>
<feature type="transmembrane region" description="Helical" evidence="4">
    <location>
        <begin position="62"/>
        <end position="79"/>
    </location>
</feature>
<dbReference type="GO" id="GO:0052621">
    <property type="term" value="F:diguanylate cyclase activity"/>
    <property type="evidence" value="ECO:0007669"/>
    <property type="project" value="UniProtKB-EC"/>
</dbReference>
<evidence type="ECO:0000256" key="1">
    <source>
        <dbReference type="ARBA" id="ARBA00001946"/>
    </source>
</evidence>
<dbReference type="CDD" id="cd01949">
    <property type="entry name" value="GGDEF"/>
    <property type="match status" value="1"/>
</dbReference>
<evidence type="ECO:0000256" key="2">
    <source>
        <dbReference type="ARBA" id="ARBA00012528"/>
    </source>
</evidence>
<dbReference type="STRING" id="49186.SAMN05421647_103497"/>
<keyword evidence="7" id="KW-1185">Reference proteome</keyword>
<keyword evidence="4" id="KW-1133">Transmembrane helix</keyword>
<dbReference type="GO" id="GO:0005886">
    <property type="term" value="C:plasma membrane"/>
    <property type="evidence" value="ECO:0007669"/>
    <property type="project" value="TreeGrafter"/>
</dbReference>
<gene>
    <name evidence="6" type="ORF">SAMN05421647_103497</name>
</gene>
<dbReference type="EC" id="2.7.7.65" evidence="2"/>
<reference evidence="6 7" key="1">
    <citation type="submission" date="2017-01" db="EMBL/GenBank/DDBJ databases">
        <authorList>
            <person name="Mah S.A."/>
            <person name="Swanson W.J."/>
            <person name="Moy G.W."/>
            <person name="Vacquier V.D."/>
        </authorList>
    </citation>
    <scope>NUCLEOTIDE SEQUENCE [LARGE SCALE GENOMIC DNA]</scope>
    <source>
        <strain evidence="6 7">DSM 7027</strain>
    </source>
</reference>
<proteinExistence type="predicted"/>
<dbReference type="GO" id="GO:1902201">
    <property type="term" value="P:negative regulation of bacterial-type flagellum-dependent cell motility"/>
    <property type="evidence" value="ECO:0007669"/>
    <property type="project" value="TreeGrafter"/>
</dbReference>
<dbReference type="InterPro" id="IPR050469">
    <property type="entry name" value="Diguanylate_Cyclase"/>
</dbReference>
<dbReference type="InterPro" id="IPR000160">
    <property type="entry name" value="GGDEF_dom"/>
</dbReference>
<sequence length="291" mass="32842">MRHWYTLVLFILVASGLSTLSLEPPFRSWDEVILQDVYSEAIISILLCIWVVLLHRIKLTRSVFWMLYLGFTCMALGALEDVEDEFLLEEGAVSQAIENVASPIGMLFISIGLYLWGSEQKRSRQQLQKLSETDALTGLGNRASFNHHLERAASGEKQRALLFLDIDNFKQVNDTHGHARGDQVIQQLALTMKQCIREQDLAFRYGGEEFAILLEGTHPRAVELVAQRIMTGFSSHLFTLENQQTFSCTVSIGIAHTQNPVKADAWLDTADQALYTAKERGKDRAVLKQQS</sequence>
<evidence type="ECO:0000313" key="7">
    <source>
        <dbReference type="Proteomes" id="UP000186895"/>
    </source>
</evidence>
<dbReference type="Gene3D" id="3.30.70.270">
    <property type="match status" value="1"/>
</dbReference>
<feature type="transmembrane region" description="Helical" evidence="4">
    <location>
        <begin position="37"/>
        <end position="55"/>
    </location>
</feature>
<evidence type="ECO:0000256" key="3">
    <source>
        <dbReference type="ARBA" id="ARBA00034247"/>
    </source>
</evidence>
<dbReference type="SMART" id="SM00267">
    <property type="entry name" value="GGDEF"/>
    <property type="match status" value="1"/>
</dbReference>
<dbReference type="EMBL" id="FTMN01000003">
    <property type="protein sequence ID" value="SIQ31774.1"/>
    <property type="molecule type" value="Genomic_DNA"/>
</dbReference>
<evidence type="ECO:0000256" key="4">
    <source>
        <dbReference type="SAM" id="Phobius"/>
    </source>
</evidence>
<dbReference type="AlphaFoldDB" id="A0A1N6RSC8"/>
<evidence type="ECO:0000259" key="5">
    <source>
        <dbReference type="PROSITE" id="PS50887"/>
    </source>
</evidence>
<keyword evidence="4" id="KW-0472">Membrane</keyword>
<dbReference type="PANTHER" id="PTHR45138">
    <property type="entry name" value="REGULATORY COMPONENTS OF SENSORY TRANSDUCTION SYSTEM"/>
    <property type="match status" value="1"/>
</dbReference>
<comment type="catalytic activity">
    <reaction evidence="3">
        <text>2 GTP = 3',3'-c-di-GMP + 2 diphosphate</text>
        <dbReference type="Rhea" id="RHEA:24898"/>
        <dbReference type="ChEBI" id="CHEBI:33019"/>
        <dbReference type="ChEBI" id="CHEBI:37565"/>
        <dbReference type="ChEBI" id="CHEBI:58805"/>
        <dbReference type="EC" id="2.7.7.65"/>
    </reaction>
</comment>
<organism evidence="6 7">
    <name type="scientific">Marinobacterium stanieri</name>
    <dbReference type="NCBI Taxonomy" id="49186"/>
    <lineage>
        <taxon>Bacteria</taxon>
        <taxon>Pseudomonadati</taxon>
        <taxon>Pseudomonadota</taxon>
        <taxon>Gammaproteobacteria</taxon>
        <taxon>Oceanospirillales</taxon>
        <taxon>Oceanospirillaceae</taxon>
        <taxon>Marinobacterium</taxon>
    </lineage>
</organism>
<dbReference type="SUPFAM" id="SSF55073">
    <property type="entry name" value="Nucleotide cyclase"/>
    <property type="match status" value="1"/>
</dbReference>
<dbReference type="Proteomes" id="UP000186895">
    <property type="component" value="Unassembled WGS sequence"/>
</dbReference>
<dbReference type="PROSITE" id="PS50887">
    <property type="entry name" value="GGDEF"/>
    <property type="match status" value="1"/>
</dbReference>
<keyword evidence="4" id="KW-0812">Transmembrane</keyword>
<protein>
    <recommendedName>
        <fullName evidence="2">diguanylate cyclase</fullName>
        <ecNumber evidence="2">2.7.7.65</ecNumber>
    </recommendedName>
</protein>
<feature type="domain" description="GGDEF" evidence="5">
    <location>
        <begin position="157"/>
        <end position="290"/>
    </location>
</feature>
<feature type="transmembrane region" description="Helical" evidence="4">
    <location>
        <begin position="99"/>
        <end position="117"/>
    </location>
</feature>
<name>A0A1N6RSC8_9GAMM</name>
<dbReference type="Pfam" id="PF00990">
    <property type="entry name" value="GGDEF"/>
    <property type="match status" value="1"/>
</dbReference>
<dbReference type="eggNOG" id="COG3706">
    <property type="taxonomic scope" value="Bacteria"/>
</dbReference>
<dbReference type="InterPro" id="IPR043128">
    <property type="entry name" value="Rev_trsase/Diguanyl_cyclase"/>
</dbReference>
<dbReference type="FunFam" id="3.30.70.270:FF:000001">
    <property type="entry name" value="Diguanylate cyclase domain protein"/>
    <property type="match status" value="1"/>
</dbReference>
<evidence type="ECO:0000313" key="6">
    <source>
        <dbReference type="EMBL" id="SIQ31774.1"/>
    </source>
</evidence>
<dbReference type="NCBIfam" id="TIGR00254">
    <property type="entry name" value="GGDEF"/>
    <property type="match status" value="1"/>
</dbReference>
<dbReference type="GO" id="GO:0043709">
    <property type="term" value="P:cell adhesion involved in single-species biofilm formation"/>
    <property type="evidence" value="ECO:0007669"/>
    <property type="project" value="TreeGrafter"/>
</dbReference>
<accession>A0A1N6RSC8</accession>
<dbReference type="PANTHER" id="PTHR45138:SF9">
    <property type="entry name" value="DIGUANYLATE CYCLASE DGCM-RELATED"/>
    <property type="match status" value="1"/>
</dbReference>